<name>A0AA86MDC2_9CAUD</name>
<organism evidence="1 2">
    <name type="scientific">Yersinia phage vB_Yru_GN1</name>
    <dbReference type="NCBI Taxonomy" id="3074381"/>
    <lineage>
        <taxon>Viruses</taxon>
        <taxon>Duplodnaviria</taxon>
        <taxon>Heunggongvirae</taxon>
        <taxon>Uroviricota</taxon>
        <taxon>Caudoviricetes</taxon>
        <taxon>Caudoviricetes incertae sedis</taxon>
        <taxon>Sepahanvirus</taxon>
        <taxon>Sepahanvirus vB-Yru-GN1</taxon>
    </lineage>
</organism>
<keyword evidence="2" id="KW-1185">Reference proteome</keyword>
<sequence length="69" mass="7553">MKFHGIPAKSRFVPIISGADDPLSEVTEDVLSVTQTADGRHLLVIYKDSSVKVEEKKKSPSKNTAAKKK</sequence>
<dbReference type="Proteomes" id="UP001304813">
    <property type="component" value="Segment"/>
</dbReference>
<evidence type="ECO:0000313" key="1">
    <source>
        <dbReference type="EMBL" id="BES79913.1"/>
    </source>
</evidence>
<protein>
    <submittedName>
        <fullName evidence="1">Structural protein</fullName>
    </submittedName>
</protein>
<proteinExistence type="predicted"/>
<dbReference type="EMBL" id="LC779065">
    <property type="protein sequence ID" value="BES79913.1"/>
    <property type="molecule type" value="Genomic_DNA"/>
</dbReference>
<reference evidence="1 2" key="1">
    <citation type="submission" date="2023-09" db="EMBL/GenBank/DDBJ databases">
        <title>Analysis of phage genome (vB_Yru_GN1) of the bacterium (Yersinia ruckeri).</title>
        <authorList>
            <person name="Ganjoor M.S."/>
            <person name="Bouzari M."/>
            <person name="Soleimani-Delfan A."/>
        </authorList>
    </citation>
    <scope>NUCLEOTIDE SEQUENCE [LARGE SCALE GENOMIC DNA]</scope>
    <source>
        <strain evidence="2">vB_Yru_GN1</strain>
    </source>
</reference>
<evidence type="ECO:0000313" key="2">
    <source>
        <dbReference type="Proteomes" id="UP001304813"/>
    </source>
</evidence>
<accession>A0AA86MDC2</accession>